<dbReference type="EMBL" id="CAEZVF010000112">
    <property type="protein sequence ID" value="CAB4623962.1"/>
    <property type="molecule type" value="Genomic_DNA"/>
</dbReference>
<proteinExistence type="predicted"/>
<name>A0A6J6IHJ0_9ZZZZ</name>
<organism evidence="1">
    <name type="scientific">freshwater metagenome</name>
    <dbReference type="NCBI Taxonomy" id="449393"/>
    <lineage>
        <taxon>unclassified sequences</taxon>
        <taxon>metagenomes</taxon>
        <taxon>ecological metagenomes</taxon>
    </lineage>
</organism>
<evidence type="ECO:0000313" key="1">
    <source>
        <dbReference type="EMBL" id="CAB4623962.1"/>
    </source>
</evidence>
<protein>
    <submittedName>
        <fullName evidence="1">Unannotated protein</fullName>
    </submittedName>
</protein>
<sequence>MTNEKSGSMPVVSQSIMKPMVPVGASTEAWALRQPFFAPISLPNAQFLAANCKTSVSRVDEGRTVSVAAACLRITRWWAAALRA</sequence>
<reference evidence="1" key="1">
    <citation type="submission" date="2020-05" db="EMBL/GenBank/DDBJ databases">
        <authorList>
            <person name="Chiriac C."/>
            <person name="Salcher M."/>
            <person name="Ghai R."/>
            <person name="Kavagutti S V."/>
        </authorList>
    </citation>
    <scope>NUCLEOTIDE SEQUENCE</scope>
</reference>
<gene>
    <name evidence="1" type="ORF">UFOPK1939_00783</name>
</gene>
<accession>A0A6J6IHJ0</accession>
<dbReference type="AlphaFoldDB" id="A0A6J6IHJ0"/>